<feature type="region of interest" description="Disordered" evidence="10">
    <location>
        <begin position="1"/>
        <end position="26"/>
    </location>
</feature>
<feature type="compositionally biased region" description="Acidic residues" evidence="10">
    <location>
        <begin position="10"/>
        <end position="26"/>
    </location>
</feature>
<dbReference type="Pfam" id="PF01485">
    <property type="entry name" value="IBR"/>
    <property type="match status" value="1"/>
</dbReference>
<dbReference type="PROSITE" id="PS00518">
    <property type="entry name" value="ZF_RING_1"/>
    <property type="match status" value="1"/>
</dbReference>
<feature type="compositionally biased region" description="Low complexity" evidence="10">
    <location>
        <begin position="182"/>
        <end position="195"/>
    </location>
</feature>
<dbReference type="EC" id="2.3.2.31" evidence="2"/>
<dbReference type="InterPro" id="IPR017907">
    <property type="entry name" value="Znf_RING_CS"/>
</dbReference>
<keyword evidence="7" id="KW-0833">Ubl conjugation pathway</keyword>
<accession>A0AAV2T761</accession>
<evidence type="ECO:0000256" key="7">
    <source>
        <dbReference type="ARBA" id="ARBA00022786"/>
    </source>
</evidence>
<evidence type="ECO:0000256" key="8">
    <source>
        <dbReference type="ARBA" id="ARBA00022833"/>
    </source>
</evidence>
<evidence type="ECO:0000256" key="5">
    <source>
        <dbReference type="ARBA" id="ARBA00022737"/>
    </source>
</evidence>
<evidence type="ECO:0000256" key="4">
    <source>
        <dbReference type="ARBA" id="ARBA00022723"/>
    </source>
</evidence>
<feature type="compositionally biased region" description="Polar residues" evidence="10">
    <location>
        <begin position="203"/>
        <end position="220"/>
    </location>
</feature>
<reference evidence="13" key="1">
    <citation type="submission" date="2024-06" db="EMBL/GenBank/DDBJ databases">
        <authorList>
            <person name="Liu X."/>
            <person name="Lenzi L."/>
            <person name="Haldenby T S."/>
            <person name="Uol C."/>
        </authorList>
    </citation>
    <scope>NUCLEOTIDE SEQUENCE</scope>
</reference>
<dbReference type="PROSITE" id="PS50089">
    <property type="entry name" value="ZF_RING_2"/>
    <property type="match status" value="1"/>
</dbReference>
<dbReference type="InterPro" id="IPR031127">
    <property type="entry name" value="E3_UB_ligase_RBR"/>
</dbReference>
<proteinExistence type="predicted"/>
<comment type="catalytic activity">
    <reaction evidence="1">
        <text>[E2 ubiquitin-conjugating enzyme]-S-ubiquitinyl-L-cysteine + [acceptor protein]-L-lysine = [E2 ubiquitin-conjugating enzyme]-L-cysteine + [acceptor protein]-N(6)-ubiquitinyl-L-lysine.</text>
        <dbReference type="EC" id="2.3.2.31"/>
    </reaction>
</comment>
<dbReference type="PROSITE" id="PS51873">
    <property type="entry name" value="TRIAD"/>
    <property type="match status" value="1"/>
</dbReference>
<dbReference type="SUPFAM" id="SSF57850">
    <property type="entry name" value="RING/U-box"/>
    <property type="match status" value="3"/>
</dbReference>
<dbReference type="Pfam" id="PF22191">
    <property type="entry name" value="IBR_1"/>
    <property type="match status" value="1"/>
</dbReference>
<evidence type="ECO:0000256" key="1">
    <source>
        <dbReference type="ARBA" id="ARBA00001798"/>
    </source>
</evidence>
<dbReference type="CDD" id="cd20360">
    <property type="entry name" value="Rcat_RBR_TRIAD1"/>
    <property type="match status" value="1"/>
</dbReference>
<organism evidence="13 14">
    <name type="scientific">Calicophoron daubneyi</name>
    <name type="common">Rumen fluke</name>
    <name type="synonym">Paramphistomum daubneyi</name>
    <dbReference type="NCBI Taxonomy" id="300641"/>
    <lineage>
        <taxon>Eukaryota</taxon>
        <taxon>Metazoa</taxon>
        <taxon>Spiralia</taxon>
        <taxon>Lophotrochozoa</taxon>
        <taxon>Platyhelminthes</taxon>
        <taxon>Trematoda</taxon>
        <taxon>Digenea</taxon>
        <taxon>Plagiorchiida</taxon>
        <taxon>Pronocephalata</taxon>
        <taxon>Paramphistomoidea</taxon>
        <taxon>Paramphistomidae</taxon>
        <taxon>Calicophoron</taxon>
    </lineage>
</organism>
<protein>
    <recommendedName>
        <fullName evidence="2">RBR-type E3 ubiquitin transferase</fullName>
        <ecNumber evidence="2">2.3.2.31</ecNumber>
    </recommendedName>
</protein>
<feature type="domain" description="RING-type" evidence="12">
    <location>
        <begin position="207"/>
        <end position="422"/>
    </location>
</feature>
<evidence type="ECO:0000256" key="9">
    <source>
        <dbReference type="PROSITE-ProRule" id="PRU00175"/>
    </source>
</evidence>
<keyword evidence="6 9" id="KW-0863">Zinc-finger</keyword>
<dbReference type="CDD" id="cd20344">
    <property type="entry name" value="BRcat_RBR_TRIAD1"/>
    <property type="match status" value="1"/>
</dbReference>
<gene>
    <name evidence="13" type="ORF">CDAUBV1_LOCUS4448</name>
</gene>
<evidence type="ECO:0000256" key="2">
    <source>
        <dbReference type="ARBA" id="ARBA00012251"/>
    </source>
</evidence>
<evidence type="ECO:0000256" key="3">
    <source>
        <dbReference type="ARBA" id="ARBA00022679"/>
    </source>
</evidence>
<keyword evidence="8" id="KW-0862">Zinc</keyword>
<dbReference type="InterPro" id="IPR045840">
    <property type="entry name" value="Ariadne"/>
</dbReference>
<dbReference type="InterPro" id="IPR044066">
    <property type="entry name" value="TRIAD_supradom"/>
</dbReference>
<dbReference type="GO" id="GO:0061630">
    <property type="term" value="F:ubiquitin protein ligase activity"/>
    <property type="evidence" value="ECO:0007669"/>
    <property type="project" value="UniProtKB-EC"/>
</dbReference>
<keyword evidence="4" id="KW-0479">Metal-binding</keyword>
<evidence type="ECO:0000259" key="11">
    <source>
        <dbReference type="PROSITE" id="PS50089"/>
    </source>
</evidence>
<keyword evidence="5" id="KW-0677">Repeat</keyword>
<feature type="region of interest" description="Disordered" evidence="10">
    <location>
        <begin position="176"/>
        <end position="223"/>
    </location>
</feature>
<feature type="domain" description="RING-type" evidence="11">
    <location>
        <begin position="378"/>
        <end position="418"/>
    </location>
</feature>
<dbReference type="InterPro" id="IPR047556">
    <property type="entry name" value="Rcat_RBR_TRIAD1"/>
</dbReference>
<evidence type="ECO:0000313" key="13">
    <source>
        <dbReference type="EMBL" id="CAL5131914.1"/>
    </source>
</evidence>
<dbReference type="GO" id="GO:0008270">
    <property type="term" value="F:zinc ion binding"/>
    <property type="evidence" value="ECO:0007669"/>
    <property type="project" value="UniProtKB-KW"/>
</dbReference>
<dbReference type="Proteomes" id="UP001497525">
    <property type="component" value="Unassembled WGS sequence"/>
</dbReference>
<dbReference type="Gene3D" id="1.20.120.1750">
    <property type="match status" value="1"/>
</dbReference>
<dbReference type="InterPro" id="IPR001841">
    <property type="entry name" value="Znf_RING"/>
</dbReference>
<dbReference type="Pfam" id="PF26000">
    <property type="entry name" value="UBA_ARIH2_N"/>
    <property type="match status" value="1"/>
</dbReference>
<comment type="caution">
    <text evidence="13">The sequence shown here is derived from an EMBL/GenBank/DDBJ whole genome shotgun (WGS) entry which is preliminary data.</text>
</comment>
<evidence type="ECO:0000313" key="14">
    <source>
        <dbReference type="Proteomes" id="UP001497525"/>
    </source>
</evidence>
<sequence length="571" mass="64846">MANNPSAEVGVDDEEDEDDDYYNYDDPDTYLDHERALLDKANLEAFSYKELEMDEVEGILNQDVDILCNSIEVPPSVARSLLLNHNWELENVKSRFLSDPIKLLVEQGMLPPRTASPTVSDSPAVTFTVQLAKRLDFPVQAYLSAPKIDLGGVCPICFCTPPQSISRIEFFPDYSGHHSDSKTPPSAAATAPIPSGEGEAPSTRLSRSSARSPCPSTTPDSGLSTSGLYGLSCGHRFCADCWLSYLSVQVEQGLSIEIKCMAVSCAITVAEDFLLTMLRGSPMKDKYLSFIFRRMVACHPSLQFCVGADCPVVIHALEPPKARRVSCSKCNAEFCFLCTEAYHAPASCEIMKRWLVKCRDDSGTASYMAAHTKDCPNCHVCIEKNGGCNHMQCTKCKHDFCWVCLEPWSLHQAQYYNCSRYDERSNPAKDQARELARESLKRYVFYYDRWANHERSLRLEEEHRDRVQARIQEKVMSKDGTWIDWQYLLTAADTLRNCRYTLKYTYPCAYFSEKLERKDLFEYQQALLESEVEELSWKIEHAEITDRAALQNAMDVCEKHRLTLLQEFMTD</sequence>
<dbReference type="SMART" id="SM00647">
    <property type="entry name" value="IBR"/>
    <property type="match status" value="2"/>
</dbReference>
<evidence type="ECO:0000256" key="6">
    <source>
        <dbReference type="ARBA" id="ARBA00022771"/>
    </source>
</evidence>
<dbReference type="Gene3D" id="3.30.40.10">
    <property type="entry name" value="Zinc/RING finger domain, C3HC4 (zinc finger)"/>
    <property type="match status" value="1"/>
</dbReference>
<dbReference type="GO" id="GO:0016567">
    <property type="term" value="P:protein ubiquitination"/>
    <property type="evidence" value="ECO:0007669"/>
    <property type="project" value="InterPro"/>
</dbReference>
<dbReference type="InterPro" id="IPR002867">
    <property type="entry name" value="IBR_dom"/>
</dbReference>
<keyword evidence="3" id="KW-0808">Transferase</keyword>
<dbReference type="InterPro" id="IPR013083">
    <property type="entry name" value="Znf_RING/FYVE/PHD"/>
</dbReference>
<evidence type="ECO:0000259" key="12">
    <source>
        <dbReference type="PROSITE" id="PS51873"/>
    </source>
</evidence>
<evidence type="ECO:0000256" key="10">
    <source>
        <dbReference type="SAM" id="MobiDB-lite"/>
    </source>
</evidence>
<dbReference type="InterPro" id="IPR047555">
    <property type="entry name" value="BRcat_RBR_TRIAD1"/>
</dbReference>
<dbReference type="Pfam" id="PF19422">
    <property type="entry name" value="Ariadne"/>
    <property type="match status" value="1"/>
</dbReference>
<dbReference type="FunFam" id="1.20.120.1750:FF:000002">
    <property type="entry name" value="RBR-type E3 ubiquitin transferase"/>
    <property type="match status" value="1"/>
</dbReference>
<name>A0AAV2T761_CALDB</name>
<dbReference type="EMBL" id="CAXLJL010000112">
    <property type="protein sequence ID" value="CAL5131914.1"/>
    <property type="molecule type" value="Genomic_DNA"/>
</dbReference>
<dbReference type="AlphaFoldDB" id="A0AAV2T761"/>
<dbReference type="PANTHER" id="PTHR11685">
    <property type="entry name" value="RBR FAMILY RING FINGER AND IBR DOMAIN-CONTAINING"/>
    <property type="match status" value="1"/>
</dbReference>